<organism evidence="1 2">
    <name type="scientific">Fusibacillus kribbianus</name>
    <dbReference type="NCBI Taxonomy" id="3044208"/>
    <lineage>
        <taxon>Bacteria</taxon>
        <taxon>Bacillati</taxon>
        <taxon>Bacillota</taxon>
        <taxon>Clostridia</taxon>
        <taxon>Lachnospirales</taxon>
        <taxon>Lachnospiraceae</taxon>
        <taxon>Fusibacillus</taxon>
    </lineage>
</organism>
<evidence type="ECO:0000313" key="1">
    <source>
        <dbReference type="EMBL" id="MDI9241800.1"/>
    </source>
</evidence>
<protein>
    <submittedName>
        <fullName evidence="1">Uncharacterized protein</fullName>
    </submittedName>
</protein>
<dbReference type="EMBL" id="JASGBQ010000005">
    <property type="protein sequence ID" value="MDI9241800.1"/>
    <property type="molecule type" value="Genomic_DNA"/>
</dbReference>
<keyword evidence="2" id="KW-1185">Reference proteome</keyword>
<evidence type="ECO:0000313" key="2">
    <source>
        <dbReference type="Proteomes" id="UP001300383"/>
    </source>
</evidence>
<accession>A0AAP4B9Y8</accession>
<proteinExistence type="predicted"/>
<dbReference type="Proteomes" id="UP001300383">
    <property type="component" value="Unassembled WGS sequence"/>
</dbReference>
<sequence length="60" mass="6961">MTRDYKDNGDYKCPGCGFKYHEDNFDNDYSNERLPIDEIAAIGASHGIDEDYRFGYTENN</sequence>
<gene>
    <name evidence="1" type="ORF">QJ036_04800</name>
</gene>
<reference evidence="1 2" key="1">
    <citation type="submission" date="2023-05" db="EMBL/GenBank/DDBJ databases">
        <title>[ruminococcus] sp. nov., isolated from a pig farm feces dump.</title>
        <authorList>
            <person name="Chang Y.-H."/>
        </authorList>
    </citation>
    <scope>NUCLEOTIDE SEQUENCE [LARGE SCALE GENOMIC DNA]</scope>
    <source>
        <strain evidence="1 2">YH-rum2234</strain>
    </source>
</reference>
<name>A0AAP4B9Y8_9FIRM</name>
<dbReference type="AlphaFoldDB" id="A0AAP4B9Y8"/>
<comment type="caution">
    <text evidence="1">The sequence shown here is derived from an EMBL/GenBank/DDBJ whole genome shotgun (WGS) entry which is preliminary data.</text>
</comment>